<keyword evidence="3" id="KW-0813">Transport</keyword>
<evidence type="ECO:0000259" key="4">
    <source>
        <dbReference type="Pfam" id="PF02931"/>
    </source>
</evidence>
<evidence type="ECO:0000313" key="5">
    <source>
        <dbReference type="EMBL" id="CAG5131072.1"/>
    </source>
</evidence>
<keyword evidence="3" id="KW-0406">Ion transport</keyword>
<comment type="caution">
    <text evidence="3">Lacks conserved residue(s) required for the propagation of feature annotation.</text>
</comment>
<comment type="subcellular location">
    <subcellularLocation>
        <location evidence="1">Membrane</location>
        <topology evidence="1">Multi-pass membrane protein</topology>
    </subcellularLocation>
</comment>
<dbReference type="FunFam" id="2.70.170.10:FF:000028">
    <property type="entry name" value="AcetylCholine Receptor"/>
    <property type="match status" value="1"/>
</dbReference>
<keyword evidence="6" id="KW-1185">Reference proteome</keyword>
<dbReference type="PROSITE" id="PS00236">
    <property type="entry name" value="NEUROTR_ION_CHANNEL"/>
    <property type="match status" value="1"/>
</dbReference>
<dbReference type="GO" id="GO:0004888">
    <property type="term" value="F:transmembrane signaling receptor activity"/>
    <property type="evidence" value="ECO:0007669"/>
    <property type="project" value="InterPro"/>
</dbReference>
<feature type="transmembrane region" description="Helical" evidence="3">
    <location>
        <begin position="212"/>
        <end position="233"/>
    </location>
</feature>
<dbReference type="Proteomes" id="UP000678393">
    <property type="component" value="Unassembled WGS sequence"/>
</dbReference>
<dbReference type="InterPro" id="IPR006201">
    <property type="entry name" value="Neur_channel"/>
</dbReference>
<feature type="non-terminal residue" evidence="5">
    <location>
        <position position="1"/>
    </location>
</feature>
<keyword evidence="2 3" id="KW-0472">Membrane</keyword>
<dbReference type="Gene3D" id="2.70.170.10">
    <property type="entry name" value="Neurotransmitter-gated ion-channel ligand-binding domain"/>
    <property type="match status" value="1"/>
</dbReference>
<comment type="caution">
    <text evidence="5">The sequence shown here is derived from an EMBL/GenBank/DDBJ whole genome shotgun (WGS) entry which is preliminary data.</text>
</comment>
<dbReference type="GO" id="GO:0005230">
    <property type="term" value="F:extracellular ligand-gated monoatomic ion channel activity"/>
    <property type="evidence" value="ECO:0007669"/>
    <property type="project" value="InterPro"/>
</dbReference>
<keyword evidence="3" id="KW-0812">Transmembrane</keyword>
<reference evidence="5" key="1">
    <citation type="submission" date="2021-04" db="EMBL/GenBank/DDBJ databases">
        <authorList>
            <consortium name="Molecular Ecology Group"/>
        </authorList>
    </citation>
    <scope>NUCLEOTIDE SEQUENCE</scope>
</reference>
<protein>
    <recommendedName>
        <fullName evidence="4">Neurotransmitter-gated ion-channel ligand-binding domain-containing protein</fullName>
    </recommendedName>
</protein>
<evidence type="ECO:0000256" key="3">
    <source>
        <dbReference type="RuleBase" id="RU000687"/>
    </source>
</evidence>
<dbReference type="AlphaFoldDB" id="A0A8S3ZTL7"/>
<sequence length="240" mass="26732">MVRLRTDLLSNYSVGVLPLRNQSISLSVNMSFFLIMIHNLNMKNQIMTASGWLKFEWCDEFLQWSPNTYGGIDELILFQKDVWLPDIFVENTAQHYRELGNNQMLISVKSSGMVHWEPGIITETSCAVNIGKYPFDTQVCDIRFLTWMHTNKTLTVAPELDVINLDALLGGGGEGGGDKRGGGGGGGGGGSGEWDITKTEANDYRYPSTYRALLYTTCVCVLFLLNIMMVILATPCLHVF</sequence>
<dbReference type="PANTHER" id="PTHR18945">
    <property type="entry name" value="NEUROTRANSMITTER GATED ION CHANNEL"/>
    <property type="match status" value="1"/>
</dbReference>
<dbReference type="EMBL" id="CAJHNH020004446">
    <property type="protein sequence ID" value="CAG5131072.1"/>
    <property type="molecule type" value="Genomic_DNA"/>
</dbReference>
<organism evidence="5 6">
    <name type="scientific">Candidula unifasciata</name>
    <dbReference type="NCBI Taxonomy" id="100452"/>
    <lineage>
        <taxon>Eukaryota</taxon>
        <taxon>Metazoa</taxon>
        <taxon>Spiralia</taxon>
        <taxon>Lophotrochozoa</taxon>
        <taxon>Mollusca</taxon>
        <taxon>Gastropoda</taxon>
        <taxon>Heterobranchia</taxon>
        <taxon>Euthyneura</taxon>
        <taxon>Panpulmonata</taxon>
        <taxon>Eupulmonata</taxon>
        <taxon>Stylommatophora</taxon>
        <taxon>Helicina</taxon>
        <taxon>Helicoidea</taxon>
        <taxon>Geomitridae</taxon>
        <taxon>Candidula</taxon>
    </lineage>
</organism>
<evidence type="ECO:0000256" key="1">
    <source>
        <dbReference type="ARBA" id="ARBA00004141"/>
    </source>
</evidence>
<evidence type="ECO:0000256" key="2">
    <source>
        <dbReference type="ARBA" id="ARBA00023136"/>
    </source>
</evidence>
<keyword evidence="3" id="KW-1133">Transmembrane helix</keyword>
<name>A0A8S3ZTL7_9EUPU</name>
<dbReference type="OrthoDB" id="6135672at2759"/>
<dbReference type="SUPFAM" id="SSF63712">
    <property type="entry name" value="Nicotinic receptor ligand binding domain-like"/>
    <property type="match status" value="1"/>
</dbReference>
<dbReference type="InterPro" id="IPR018000">
    <property type="entry name" value="Neurotransmitter_ion_chnl_CS"/>
</dbReference>
<dbReference type="PRINTS" id="PR00252">
    <property type="entry name" value="NRIONCHANNEL"/>
</dbReference>
<dbReference type="CDD" id="cd18989">
    <property type="entry name" value="LGIC_ECD_cation"/>
    <property type="match status" value="1"/>
</dbReference>
<dbReference type="InterPro" id="IPR036734">
    <property type="entry name" value="Neur_chan_lig-bd_sf"/>
</dbReference>
<comment type="similarity">
    <text evidence="3">Belongs to the ligand-gated ion channel (TC 1.A.9) family.</text>
</comment>
<accession>A0A8S3ZTL7</accession>
<feature type="domain" description="Neurotransmitter-gated ion-channel ligand-binding" evidence="4">
    <location>
        <begin position="3"/>
        <end position="157"/>
    </location>
</feature>
<proteinExistence type="inferred from homology"/>
<evidence type="ECO:0000313" key="6">
    <source>
        <dbReference type="Proteomes" id="UP000678393"/>
    </source>
</evidence>
<keyword evidence="3" id="KW-0407">Ion channel</keyword>
<dbReference type="GO" id="GO:0016020">
    <property type="term" value="C:membrane"/>
    <property type="evidence" value="ECO:0007669"/>
    <property type="project" value="UniProtKB-SubCell"/>
</dbReference>
<dbReference type="Pfam" id="PF02931">
    <property type="entry name" value="Neur_chan_LBD"/>
    <property type="match status" value="1"/>
</dbReference>
<dbReference type="InterPro" id="IPR006202">
    <property type="entry name" value="Neur_chan_lig-bd"/>
</dbReference>
<gene>
    <name evidence="5" type="ORF">CUNI_LOCUS16630</name>
</gene>